<accession>A0AAE9NB99</accession>
<dbReference type="SUPFAM" id="SSF53850">
    <property type="entry name" value="Periplasmic binding protein-like II"/>
    <property type="match status" value="1"/>
</dbReference>
<protein>
    <submittedName>
        <fullName evidence="3">Tripartite tricarboxylate transporter substrate binding protein</fullName>
    </submittedName>
</protein>
<dbReference type="Pfam" id="PF03401">
    <property type="entry name" value="TctC"/>
    <property type="match status" value="1"/>
</dbReference>
<dbReference type="InterPro" id="IPR005064">
    <property type="entry name" value="BUG"/>
</dbReference>
<evidence type="ECO:0000313" key="3">
    <source>
        <dbReference type="EMBL" id="UUO65604.1"/>
    </source>
</evidence>
<proteinExistence type="inferred from homology"/>
<dbReference type="Gene3D" id="3.40.190.150">
    <property type="entry name" value="Bordetella uptake gene, domain 1"/>
    <property type="match status" value="1"/>
</dbReference>
<evidence type="ECO:0000256" key="2">
    <source>
        <dbReference type="SAM" id="SignalP"/>
    </source>
</evidence>
<dbReference type="EMBL" id="CP028989">
    <property type="protein sequence ID" value="UUO65604.1"/>
    <property type="molecule type" value="Genomic_DNA"/>
</dbReference>
<keyword evidence="2" id="KW-0732">Signal</keyword>
<dbReference type="Proteomes" id="UP001058872">
    <property type="component" value="Chromosome"/>
</dbReference>
<dbReference type="CDD" id="cd07012">
    <property type="entry name" value="PBP2_Bug_TTT"/>
    <property type="match status" value="1"/>
</dbReference>
<name>A0AAE9NB99_9BRAD</name>
<dbReference type="InterPro" id="IPR042100">
    <property type="entry name" value="Bug_dom1"/>
</dbReference>
<dbReference type="Gene3D" id="3.40.190.10">
    <property type="entry name" value="Periplasmic binding protein-like II"/>
    <property type="match status" value="1"/>
</dbReference>
<dbReference type="AlphaFoldDB" id="A0AAE9NB99"/>
<reference evidence="3" key="1">
    <citation type="submission" date="2018-04" db="EMBL/GenBank/DDBJ databases">
        <title>Genomes of Endosymbiotic and Endophytic Bradyrhizobium Publication status.</title>
        <authorList>
            <person name="Guha S."/>
            <person name="Jorrin B."/>
            <person name="Sarkar M."/>
            <person name="Poole P.S."/>
            <person name="DasGupta M."/>
        </authorList>
    </citation>
    <scope>NUCLEOTIDE SEQUENCE</scope>
    <source>
        <strain evidence="3">WBOS16</strain>
    </source>
</reference>
<dbReference type="PANTHER" id="PTHR42928:SF5">
    <property type="entry name" value="BLR1237 PROTEIN"/>
    <property type="match status" value="1"/>
</dbReference>
<comment type="similarity">
    <text evidence="1">Belongs to the UPF0065 (bug) family.</text>
</comment>
<gene>
    <name evidence="3" type="ORF">DCM83_10615</name>
</gene>
<evidence type="ECO:0000313" key="4">
    <source>
        <dbReference type="Proteomes" id="UP001058872"/>
    </source>
</evidence>
<dbReference type="PANTHER" id="PTHR42928">
    <property type="entry name" value="TRICARBOXYLATE-BINDING PROTEIN"/>
    <property type="match status" value="1"/>
</dbReference>
<dbReference type="RefSeq" id="WP_257176427.1">
    <property type="nucleotide sequence ID" value="NZ_CP028989.1"/>
</dbReference>
<feature type="signal peptide" evidence="2">
    <location>
        <begin position="1"/>
        <end position="26"/>
    </location>
</feature>
<sequence>MLTRAGAISTALMFAIAMSVPGKAKAQEFPSRPLSILVIYPAGGPADLMARALAEVLRERLGQPVIVENKPGAGGQIAGTALVRAPADGHTLLIGDTASLGINKAVYANFSYDPLTDLEPVAPLMLMPMLLYVPKSSPFNSTADLVAAAKSKALNYASQGNGSLGHLLGEMLKADAGIQLVHVPYRGSAPAMQDLIGSQVDLLFDGLGPGLPNVSADSIKALFVAGPQRLPQLPNVPTADEVRLPNVVMSLWLGVVVRAGTPEPVVQRLSEEVRYAMRQPQVTKRFLDLGFQILNMTRAEFRHFIKNEAGKSTALVKARGIAAE</sequence>
<feature type="chain" id="PRO_5042219348" evidence="2">
    <location>
        <begin position="27"/>
        <end position="324"/>
    </location>
</feature>
<organism evidence="3 4">
    <name type="scientific">Bradyrhizobium betae</name>
    <dbReference type="NCBI Taxonomy" id="244734"/>
    <lineage>
        <taxon>Bacteria</taxon>
        <taxon>Pseudomonadati</taxon>
        <taxon>Pseudomonadota</taxon>
        <taxon>Alphaproteobacteria</taxon>
        <taxon>Hyphomicrobiales</taxon>
        <taxon>Nitrobacteraceae</taxon>
        <taxon>Bradyrhizobium</taxon>
    </lineage>
</organism>
<evidence type="ECO:0000256" key="1">
    <source>
        <dbReference type="ARBA" id="ARBA00006987"/>
    </source>
</evidence>
<dbReference type="PIRSF" id="PIRSF017082">
    <property type="entry name" value="YflP"/>
    <property type="match status" value="1"/>
</dbReference>